<protein>
    <recommendedName>
        <fullName evidence="4">Small ribosomal subunit protein mS41</fullName>
    </recommendedName>
    <alternativeName>
        <fullName evidence="5">Protein FYV4, mitochondrial</fullName>
    </alternativeName>
</protein>
<organism evidence="8 9">
    <name type="scientific">Candida tropicalis (strain ATCC MYA-3404 / T1)</name>
    <name type="common">Yeast</name>
    <dbReference type="NCBI Taxonomy" id="294747"/>
    <lineage>
        <taxon>Eukaryota</taxon>
        <taxon>Fungi</taxon>
        <taxon>Dikarya</taxon>
        <taxon>Ascomycota</taxon>
        <taxon>Saccharomycotina</taxon>
        <taxon>Pichiomycetes</taxon>
        <taxon>Debaryomycetaceae</taxon>
        <taxon>Candida/Lodderomyces clade</taxon>
        <taxon>Candida</taxon>
    </lineage>
</organism>
<dbReference type="OrthoDB" id="18595at2759"/>
<dbReference type="VEuPathDB" id="FungiDB:CTRG_04464"/>
<dbReference type="InterPro" id="IPR039603">
    <property type="entry name" value="Ribosomal_mS41"/>
</dbReference>
<evidence type="ECO:0000256" key="5">
    <source>
        <dbReference type="ARBA" id="ARBA00035341"/>
    </source>
</evidence>
<keyword evidence="6" id="KW-0175">Coiled coil</keyword>
<dbReference type="AlphaFoldDB" id="C5MEH1"/>
<feature type="domain" description="Small ribosomal subunit protein mS41 SAM" evidence="7">
    <location>
        <begin position="59"/>
        <end position="115"/>
    </location>
</feature>
<dbReference type="PANTHER" id="PTHR28235">
    <property type="entry name" value="PROTEIN FYV4, MITOCHONDRIAL"/>
    <property type="match status" value="1"/>
</dbReference>
<gene>
    <name evidence="8" type="ORF">CTRG_04464</name>
</gene>
<sequence>MFRSLLLPALRSIRPTISGSLTATLIKPTSISTIQFFSTSSINHRVNTSTATKENVQDLETFLTLIGRNCIEFKDSFENDLNKFLETSSEEMKEMGIDTKTRRYLLRWRHKFVNDLEPLRVHKQGKKKNGGERNSKTVIAKRKALERLEEKERFAQEELEAEKRGERLF</sequence>
<dbReference type="eggNOG" id="ENOG502SCMV">
    <property type="taxonomic scope" value="Eukaryota"/>
</dbReference>
<reference evidence="8 9" key="1">
    <citation type="journal article" date="2009" name="Nature">
        <title>Evolution of pathogenicity and sexual reproduction in eight Candida genomes.</title>
        <authorList>
            <person name="Butler G."/>
            <person name="Rasmussen M.D."/>
            <person name="Lin M.F."/>
            <person name="Santos M.A."/>
            <person name="Sakthikumar S."/>
            <person name="Munro C.A."/>
            <person name="Rheinbay E."/>
            <person name="Grabherr M."/>
            <person name="Forche A."/>
            <person name="Reedy J.L."/>
            <person name="Agrafioti I."/>
            <person name="Arnaud M.B."/>
            <person name="Bates S."/>
            <person name="Brown A.J."/>
            <person name="Brunke S."/>
            <person name="Costanzo M.C."/>
            <person name="Fitzpatrick D.A."/>
            <person name="de Groot P.W."/>
            <person name="Harris D."/>
            <person name="Hoyer L.L."/>
            <person name="Hube B."/>
            <person name="Klis F.M."/>
            <person name="Kodira C."/>
            <person name="Lennard N."/>
            <person name="Logue M.E."/>
            <person name="Martin R."/>
            <person name="Neiman A.M."/>
            <person name="Nikolaou E."/>
            <person name="Quail M.A."/>
            <person name="Quinn J."/>
            <person name="Santos M.C."/>
            <person name="Schmitzberger F.F."/>
            <person name="Sherlock G."/>
            <person name="Shah P."/>
            <person name="Silverstein K.A."/>
            <person name="Skrzypek M.S."/>
            <person name="Soll D."/>
            <person name="Staggs R."/>
            <person name="Stansfield I."/>
            <person name="Stumpf M.P."/>
            <person name="Sudbery P.E."/>
            <person name="Srikantha T."/>
            <person name="Zeng Q."/>
            <person name="Berman J."/>
            <person name="Berriman M."/>
            <person name="Heitman J."/>
            <person name="Gow N.A."/>
            <person name="Lorenz M.C."/>
            <person name="Birren B.W."/>
            <person name="Kellis M."/>
            <person name="Cuomo C.A."/>
        </authorList>
    </citation>
    <scope>NUCLEOTIDE SEQUENCE [LARGE SCALE GENOMIC DNA]</scope>
    <source>
        <strain evidence="9">ATCC MYA-3404 / T1</strain>
    </source>
</reference>
<evidence type="ECO:0000256" key="1">
    <source>
        <dbReference type="ARBA" id="ARBA00004173"/>
    </source>
</evidence>
<evidence type="ECO:0000256" key="4">
    <source>
        <dbReference type="ARBA" id="ARBA00035129"/>
    </source>
</evidence>
<dbReference type="HOGENOM" id="CLU_126121_0_0_1"/>
<comment type="subcellular location">
    <subcellularLocation>
        <location evidence="1">Mitochondrion</location>
    </subcellularLocation>
</comment>
<dbReference type="KEGG" id="ctp:CTRG_04464"/>
<accession>C5MEH1</accession>
<dbReference type="RefSeq" id="XP_002550166.1">
    <property type="nucleotide sequence ID" value="XM_002550120.1"/>
</dbReference>
<proteinExistence type="inferred from homology"/>
<evidence type="ECO:0000313" key="9">
    <source>
        <dbReference type="Proteomes" id="UP000002037"/>
    </source>
</evidence>
<evidence type="ECO:0000259" key="7">
    <source>
        <dbReference type="SMART" id="SM01238"/>
    </source>
</evidence>
<dbReference type="Pfam" id="PF09597">
    <property type="entry name" value="SAM_Ribosomal_mS41"/>
    <property type="match status" value="1"/>
</dbReference>
<feature type="coiled-coil region" evidence="6">
    <location>
        <begin position="138"/>
        <end position="165"/>
    </location>
</feature>
<evidence type="ECO:0000256" key="3">
    <source>
        <dbReference type="ARBA" id="ARBA00023128"/>
    </source>
</evidence>
<dbReference type="STRING" id="294747.C5MEH1"/>
<evidence type="ECO:0000256" key="6">
    <source>
        <dbReference type="SAM" id="Coils"/>
    </source>
</evidence>
<keyword evidence="9" id="KW-1185">Reference proteome</keyword>
<dbReference type="GeneID" id="8299831"/>
<dbReference type="SMART" id="SM01238">
    <property type="entry name" value="IGR"/>
    <property type="match status" value="1"/>
</dbReference>
<evidence type="ECO:0000256" key="2">
    <source>
        <dbReference type="ARBA" id="ARBA00010492"/>
    </source>
</evidence>
<comment type="similarity">
    <text evidence="2">Belongs to the mitochondrion-specific ribosomal protein mS41 family.</text>
</comment>
<dbReference type="EMBL" id="GG692400">
    <property type="protein sequence ID" value="EER31681.1"/>
    <property type="molecule type" value="Genomic_DNA"/>
</dbReference>
<evidence type="ECO:0000313" key="8">
    <source>
        <dbReference type="EMBL" id="EER31681.1"/>
    </source>
</evidence>
<keyword evidence="3" id="KW-0496">Mitochondrion</keyword>
<dbReference type="InterPro" id="IPR019083">
    <property type="entry name" value="SAM_Ribosomal_mS41"/>
</dbReference>
<dbReference type="Proteomes" id="UP000002037">
    <property type="component" value="Unassembled WGS sequence"/>
</dbReference>
<dbReference type="PANTHER" id="PTHR28235:SF1">
    <property type="entry name" value="SMALL RIBOSOMAL SUBUNIT PROTEIN MS41"/>
    <property type="match status" value="1"/>
</dbReference>
<name>C5MEH1_CANTT</name>
<dbReference type="GO" id="GO:0005739">
    <property type="term" value="C:mitochondrion"/>
    <property type="evidence" value="ECO:0007669"/>
    <property type="project" value="UniProtKB-SubCell"/>
</dbReference>